<evidence type="ECO:0000313" key="3">
    <source>
        <dbReference type="Proteomes" id="UP000051952"/>
    </source>
</evidence>
<dbReference type="PANTHER" id="PTHR48064:SF6">
    <property type="entry name" value="RECEPTOR-LIKE PROTEIN KINASE 2"/>
    <property type="match status" value="1"/>
</dbReference>
<dbReference type="AlphaFoldDB" id="A0A0S4J2G0"/>
<dbReference type="OMA" id="YANTTPV"/>
<keyword evidence="1" id="KW-0677">Repeat</keyword>
<gene>
    <name evidence="2" type="ORF">BSAL_81835</name>
</gene>
<proteinExistence type="predicted"/>
<dbReference type="PANTHER" id="PTHR48064">
    <property type="entry name" value="OS01G0750400 PROTEIN"/>
    <property type="match status" value="1"/>
</dbReference>
<dbReference type="OrthoDB" id="676979at2759"/>
<dbReference type="InterPro" id="IPR053038">
    <property type="entry name" value="RLP_Defense"/>
</dbReference>
<evidence type="ECO:0000313" key="2">
    <source>
        <dbReference type="EMBL" id="CUG59449.1"/>
    </source>
</evidence>
<reference evidence="3" key="1">
    <citation type="submission" date="2015-09" db="EMBL/GenBank/DDBJ databases">
        <authorList>
            <consortium name="Pathogen Informatics"/>
        </authorList>
    </citation>
    <scope>NUCLEOTIDE SEQUENCE [LARGE SCALE GENOMIC DNA]</scope>
    <source>
        <strain evidence="3">Lake Konstanz</strain>
    </source>
</reference>
<dbReference type="Pfam" id="PF00560">
    <property type="entry name" value="LRR_1"/>
    <property type="match status" value="2"/>
</dbReference>
<dbReference type="Gene3D" id="3.80.10.10">
    <property type="entry name" value="Ribonuclease Inhibitor"/>
    <property type="match status" value="1"/>
</dbReference>
<dbReference type="VEuPathDB" id="TriTrypDB:BSAL_81835"/>
<name>A0A0S4J2G0_BODSA</name>
<evidence type="ECO:0000256" key="1">
    <source>
        <dbReference type="ARBA" id="ARBA00022737"/>
    </source>
</evidence>
<dbReference type="InterPro" id="IPR001611">
    <property type="entry name" value="Leu-rich_rpt"/>
</dbReference>
<sequence>MVVAPVSSGIASQAEVDVMAEFFTAVRYANTTPVTQSSLCTSWPSMVVCTLDSVTALNFTNINLRGGTLPASLSRLANMTSLVIKSCSLTGTLPPSFSSWPRLSSFDVSRNDLTGSIPSEYSRLTSIQIFSCEFNSLNGTLPASLSAWGDIYTFTITGNSLSGTLPAEYAAWRHVTVLNVENNSMTGVLQAQYSALTAMFQFDASTNLKGCCLHNMVHGLS</sequence>
<protein>
    <submittedName>
        <fullName evidence="2">GP46-like surface antigen, putative</fullName>
    </submittedName>
</protein>
<dbReference type="EMBL" id="CYKH01000890">
    <property type="protein sequence ID" value="CUG59449.1"/>
    <property type="molecule type" value="Genomic_DNA"/>
</dbReference>
<dbReference type="SUPFAM" id="SSF52058">
    <property type="entry name" value="L domain-like"/>
    <property type="match status" value="1"/>
</dbReference>
<dbReference type="FunFam" id="3.80.10.10:FF:000383">
    <property type="entry name" value="Leucine-rich repeat receptor protein kinase EMS1"/>
    <property type="match status" value="1"/>
</dbReference>
<dbReference type="Proteomes" id="UP000051952">
    <property type="component" value="Unassembled WGS sequence"/>
</dbReference>
<keyword evidence="3" id="KW-1185">Reference proteome</keyword>
<organism evidence="2 3">
    <name type="scientific">Bodo saltans</name>
    <name type="common">Flagellated protozoan</name>
    <dbReference type="NCBI Taxonomy" id="75058"/>
    <lineage>
        <taxon>Eukaryota</taxon>
        <taxon>Discoba</taxon>
        <taxon>Euglenozoa</taxon>
        <taxon>Kinetoplastea</taxon>
        <taxon>Metakinetoplastina</taxon>
        <taxon>Eubodonida</taxon>
        <taxon>Bodonidae</taxon>
        <taxon>Bodo</taxon>
    </lineage>
</organism>
<accession>A0A0S4J2G0</accession>
<dbReference type="InterPro" id="IPR032675">
    <property type="entry name" value="LRR_dom_sf"/>
</dbReference>